<evidence type="ECO:0000313" key="1">
    <source>
        <dbReference type="EMBL" id="RRT45106.1"/>
    </source>
</evidence>
<comment type="caution">
    <text evidence="1">The sequence shown here is derived from an EMBL/GenBank/DDBJ whole genome shotgun (WGS) entry which is preliminary data.</text>
</comment>
<organism evidence="1 2">
    <name type="scientific">Ensete ventricosum</name>
    <name type="common">Abyssinian banana</name>
    <name type="synonym">Musa ensete</name>
    <dbReference type="NCBI Taxonomy" id="4639"/>
    <lineage>
        <taxon>Eukaryota</taxon>
        <taxon>Viridiplantae</taxon>
        <taxon>Streptophyta</taxon>
        <taxon>Embryophyta</taxon>
        <taxon>Tracheophyta</taxon>
        <taxon>Spermatophyta</taxon>
        <taxon>Magnoliopsida</taxon>
        <taxon>Liliopsida</taxon>
        <taxon>Zingiberales</taxon>
        <taxon>Musaceae</taxon>
        <taxon>Ensete</taxon>
    </lineage>
</organism>
<protein>
    <submittedName>
        <fullName evidence="1">Uncharacterized protein</fullName>
    </submittedName>
</protein>
<gene>
    <name evidence="1" type="ORF">B296_00038933</name>
</gene>
<evidence type="ECO:0000313" key="2">
    <source>
        <dbReference type="Proteomes" id="UP000287651"/>
    </source>
</evidence>
<proteinExistence type="predicted"/>
<name>A0A426Y045_ENSVE</name>
<dbReference type="AlphaFoldDB" id="A0A426Y045"/>
<sequence>MLILRFPNSGIIAKVRPPVGMAGACRGDAHGGAYGHNAYKSYRPRGCCALLPIGAAVLAVKGAAHGQGDRWMRAEGESYGILFEKRMILSL</sequence>
<dbReference type="EMBL" id="AMZH03016043">
    <property type="protein sequence ID" value="RRT45106.1"/>
    <property type="molecule type" value="Genomic_DNA"/>
</dbReference>
<reference evidence="1 2" key="1">
    <citation type="journal article" date="2014" name="Agronomy (Basel)">
        <title>A Draft Genome Sequence for Ensete ventricosum, the Drought-Tolerant Tree Against Hunger.</title>
        <authorList>
            <person name="Harrison J."/>
            <person name="Moore K.A."/>
            <person name="Paszkiewicz K."/>
            <person name="Jones T."/>
            <person name="Grant M."/>
            <person name="Ambacheew D."/>
            <person name="Muzemil S."/>
            <person name="Studholme D.J."/>
        </authorList>
    </citation>
    <scope>NUCLEOTIDE SEQUENCE [LARGE SCALE GENOMIC DNA]</scope>
</reference>
<accession>A0A426Y045</accession>
<dbReference type="Proteomes" id="UP000287651">
    <property type="component" value="Unassembled WGS sequence"/>
</dbReference>